<evidence type="ECO:0000313" key="2">
    <source>
        <dbReference type="EMBL" id="MBK0378415.1"/>
    </source>
</evidence>
<dbReference type="RefSeq" id="WP_200064186.1">
    <property type="nucleotide sequence ID" value="NZ_JAEHFW010000001.1"/>
</dbReference>
<dbReference type="Pfam" id="PF13585">
    <property type="entry name" value="CHU_C"/>
    <property type="match status" value="1"/>
</dbReference>
<feature type="chain" id="PRO_5037381666" evidence="1">
    <location>
        <begin position="20"/>
        <end position="554"/>
    </location>
</feature>
<evidence type="ECO:0000256" key="1">
    <source>
        <dbReference type="SAM" id="SignalP"/>
    </source>
</evidence>
<dbReference type="AlphaFoldDB" id="A0A934ULX2"/>
<accession>A0A934ULX2</accession>
<sequence>MRTLKILVLMLLAGFKCFAQLNAPNIGFEDGTFDHWLCSTGKIDTAGNIVVFPGVPVPTMYTVLGPGDARLVDYYGNFPVLTPNGSKHSIRLGNIAHGNTVQRISYTLDVPAAATNSIIFNYAVILENPGHLPYQQPKFTFRVFDVTDNTYLDCPAFDFNTSNELPGFKVKDDSVFYKDWSTATVDLKNYRGKTVRLEFTVNHCPFGQHFGYVYLDVDESVDSSINGNAYCNGQNTVTLSAPAGFASYTWYGDDMAVPIDTGQNLHITPAPPDGAKYAVRITPYNGLGCIDTLYTIVNKIDNGFKLNVADTLRACPGSAVDLTAPAVTAGSSAGMKLSYYTDSLAAHYLAYPDKVYTPGAYYIKGTNAEGCTNIVKVQVDIALPVITVTDPPEVTYPETVDLSKTFTPQPGITYRYYKNAEATSPVEDYTAVVRGGTYYIEGTTAAGCSVIAAVNVKVNVPPFTINAPNVFTPNNDGINDNFMVGLKGYLSFISLKIYNRYGMLVYTAKTSAEFWDGRFNGRQLPAGTYYWVFEGVDEYYDKKVTRAASITLLR</sequence>
<organism evidence="2 3">
    <name type="scientific">Mucilaginibacter segetis</name>
    <dbReference type="NCBI Taxonomy" id="2793071"/>
    <lineage>
        <taxon>Bacteria</taxon>
        <taxon>Pseudomonadati</taxon>
        <taxon>Bacteroidota</taxon>
        <taxon>Sphingobacteriia</taxon>
        <taxon>Sphingobacteriales</taxon>
        <taxon>Sphingobacteriaceae</taxon>
        <taxon>Mucilaginibacter</taxon>
    </lineage>
</organism>
<evidence type="ECO:0000313" key="3">
    <source>
        <dbReference type="Proteomes" id="UP000613193"/>
    </source>
</evidence>
<dbReference type="NCBIfam" id="TIGR04131">
    <property type="entry name" value="Bac_Flav_CTERM"/>
    <property type="match status" value="1"/>
</dbReference>
<comment type="caution">
    <text evidence="2">The sequence shown here is derived from an EMBL/GenBank/DDBJ whole genome shotgun (WGS) entry which is preliminary data.</text>
</comment>
<protein>
    <submittedName>
        <fullName evidence="2">Gliding motility-associated C-terminal domain-containing protein</fullName>
    </submittedName>
</protein>
<dbReference type="InterPro" id="IPR026341">
    <property type="entry name" value="T9SS_type_B"/>
</dbReference>
<name>A0A934ULX2_9SPHI</name>
<keyword evidence="3" id="KW-1185">Reference proteome</keyword>
<dbReference type="EMBL" id="JAEHFW010000001">
    <property type="protein sequence ID" value="MBK0378415.1"/>
    <property type="molecule type" value="Genomic_DNA"/>
</dbReference>
<dbReference type="Proteomes" id="UP000613193">
    <property type="component" value="Unassembled WGS sequence"/>
</dbReference>
<reference evidence="2" key="1">
    <citation type="submission" date="2020-12" db="EMBL/GenBank/DDBJ databases">
        <title>Bacterial novel species Mucilaginibacter sp. SD-g isolated from soil.</title>
        <authorList>
            <person name="Jung H.-Y."/>
        </authorList>
    </citation>
    <scope>NUCLEOTIDE SEQUENCE</scope>
    <source>
        <strain evidence="2">SD-g</strain>
    </source>
</reference>
<feature type="signal peptide" evidence="1">
    <location>
        <begin position="1"/>
        <end position="19"/>
    </location>
</feature>
<proteinExistence type="predicted"/>
<keyword evidence="1" id="KW-0732">Signal</keyword>
<gene>
    <name evidence="2" type="ORF">I5M19_03800</name>
</gene>